<dbReference type="OrthoDB" id="3786670at2759"/>
<dbReference type="Proteomes" id="UP000799428">
    <property type="component" value="Unassembled WGS sequence"/>
</dbReference>
<proteinExistence type="predicted"/>
<dbReference type="AlphaFoldDB" id="A0A6G1KSN8"/>
<evidence type="ECO:0000313" key="3">
    <source>
        <dbReference type="Proteomes" id="UP000799428"/>
    </source>
</evidence>
<keyword evidence="3" id="KW-1185">Reference proteome</keyword>
<feature type="region of interest" description="Disordered" evidence="1">
    <location>
        <begin position="78"/>
        <end position="119"/>
    </location>
</feature>
<evidence type="ECO:0000256" key="1">
    <source>
        <dbReference type="SAM" id="MobiDB-lite"/>
    </source>
</evidence>
<organism evidence="2 3">
    <name type="scientific">Pleomassaria siparia CBS 279.74</name>
    <dbReference type="NCBI Taxonomy" id="1314801"/>
    <lineage>
        <taxon>Eukaryota</taxon>
        <taxon>Fungi</taxon>
        <taxon>Dikarya</taxon>
        <taxon>Ascomycota</taxon>
        <taxon>Pezizomycotina</taxon>
        <taxon>Dothideomycetes</taxon>
        <taxon>Pleosporomycetidae</taxon>
        <taxon>Pleosporales</taxon>
        <taxon>Pleomassariaceae</taxon>
        <taxon>Pleomassaria</taxon>
    </lineage>
</organism>
<accession>A0A6G1KSN8</accession>
<dbReference type="EMBL" id="MU005764">
    <property type="protein sequence ID" value="KAF2715565.1"/>
    <property type="molecule type" value="Genomic_DNA"/>
</dbReference>
<reference evidence="2" key="1">
    <citation type="journal article" date="2020" name="Stud. Mycol.">
        <title>101 Dothideomycetes genomes: a test case for predicting lifestyles and emergence of pathogens.</title>
        <authorList>
            <person name="Haridas S."/>
            <person name="Albert R."/>
            <person name="Binder M."/>
            <person name="Bloem J."/>
            <person name="Labutti K."/>
            <person name="Salamov A."/>
            <person name="Andreopoulos B."/>
            <person name="Baker S."/>
            <person name="Barry K."/>
            <person name="Bills G."/>
            <person name="Bluhm B."/>
            <person name="Cannon C."/>
            <person name="Castanera R."/>
            <person name="Culley D."/>
            <person name="Daum C."/>
            <person name="Ezra D."/>
            <person name="Gonzalez J."/>
            <person name="Henrissat B."/>
            <person name="Kuo A."/>
            <person name="Liang C."/>
            <person name="Lipzen A."/>
            <person name="Lutzoni F."/>
            <person name="Magnuson J."/>
            <person name="Mondo S."/>
            <person name="Nolan M."/>
            <person name="Ohm R."/>
            <person name="Pangilinan J."/>
            <person name="Park H.-J."/>
            <person name="Ramirez L."/>
            <person name="Alfaro M."/>
            <person name="Sun H."/>
            <person name="Tritt A."/>
            <person name="Yoshinaga Y."/>
            <person name="Zwiers L.-H."/>
            <person name="Turgeon B."/>
            <person name="Goodwin S."/>
            <person name="Spatafora J."/>
            <person name="Crous P."/>
            <person name="Grigoriev I."/>
        </authorList>
    </citation>
    <scope>NUCLEOTIDE SEQUENCE</scope>
    <source>
        <strain evidence="2">CBS 279.74</strain>
    </source>
</reference>
<evidence type="ECO:0000313" key="2">
    <source>
        <dbReference type="EMBL" id="KAF2715565.1"/>
    </source>
</evidence>
<sequence>MKPTVTRMVPNYILQNHHRFNFDDAKGNPHLTEVSNALDTVNVELEMMPVASIAHAERETPAVRAQQIPTVDVVTEARSERLQRNESAMSSDARSDEDEPLPYSAARTQPETMRNPPSVADGANSAILNLLKTNATSRPPLTSISMPVGLFNTSTRFDVKRGRDVTSSSDNGGQTEMDKVSYEGYKCSSGKEKSRHGYVIQSHLEARERSVIDKNIVEEFEVESRYTEIESPQDTLVNETGCGAEQSLPNLRMTSFHFTAPFASLSPATDISFDRASERSAGHSPTSDTFGDGETVLIHEEQQDIKFNPKDLHAQKQGQIKHRRVISTTSSTGLSIKPYMPTRVRSRTNEGILELRAGTHNASMSEKRTHQHRRKISLGLPINIPPPAPAPSVVPEHISSISTREERELEYKQRHTFIGTASLDDFLEVLELSPDHTTTKPKVAKAFVFLASMEQLLARQSSSQATGWDLISRITPEITYGNFDYLAQAHIKLGSVTLRQFLQLIPFDEKDSIAAMGVVGAFCAASHLDKNVGSGVGGSKAKAFRIWMLKQ</sequence>
<gene>
    <name evidence="2" type="ORF">K504DRAFT_29212</name>
</gene>
<name>A0A6G1KSN8_9PLEO</name>
<protein>
    <submittedName>
        <fullName evidence="2">Uncharacterized protein</fullName>
    </submittedName>
</protein>